<evidence type="ECO:0000313" key="1">
    <source>
        <dbReference type="EMBL" id="DAD83599.1"/>
    </source>
</evidence>
<proteinExistence type="predicted"/>
<reference evidence="1" key="1">
    <citation type="journal article" date="2021" name="Proc. Natl. Acad. Sci. U.S.A.">
        <title>A Catalog of Tens of Thousands of Viruses from Human Metagenomes Reveals Hidden Associations with Chronic Diseases.</title>
        <authorList>
            <person name="Tisza M.J."/>
            <person name="Buck C.B."/>
        </authorList>
    </citation>
    <scope>NUCLEOTIDE SEQUENCE</scope>
    <source>
        <strain evidence="1">Ct89Z21</strain>
    </source>
</reference>
<sequence length="360" mass="39920">MIASAQFTIISLCDVVTSDTPPENPYEGQLWVDTSVTPPETKIWDGNEWVVQNDIETIRTTISILTEKDAQFQQTIDGLNSYVATLTETVETVSNDQGVLEERVLNSESRVSELEHTVDGLSVTMQEQYIGGINYVQNSSGLNGITDDWSYSGTVKTDVSTDTQNNTISDSCFVLGAYSSLSQYIRGVVPGTYTISVRAKKTSTMSGYFYVTYNGNKTAYLFNKSTAFDWTDYSVTLTDVTDPTLRVYCYCRDASIYLADIMITEGAIPRKWTPAPNEIYTQEVKIDKRGIEVSNSASSQRTVITNTEFAGYYNDEVIFTLNKDETQTKKTTVDGDLTVGKTKFVPMPTASDGLNIVILD</sequence>
<dbReference type="EMBL" id="BK014939">
    <property type="protein sequence ID" value="DAD83599.1"/>
    <property type="molecule type" value="Genomic_DNA"/>
</dbReference>
<organism evidence="1">
    <name type="scientific">Siphoviridae sp. ct89Z21</name>
    <dbReference type="NCBI Taxonomy" id="2826168"/>
    <lineage>
        <taxon>Viruses</taxon>
        <taxon>Duplodnaviria</taxon>
        <taxon>Heunggongvirae</taxon>
        <taxon>Uroviricota</taxon>
        <taxon>Caudoviricetes</taxon>
    </lineage>
</organism>
<accession>A0A8S5MNG1</accession>
<dbReference type="Gene3D" id="1.20.5.340">
    <property type="match status" value="1"/>
</dbReference>
<name>A0A8S5MNG1_9CAUD</name>
<dbReference type="Gene3D" id="2.60.120.260">
    <property type="entry name" value="Galactose-binding domain-like"/>
    <property type="match status" value="1"/>
</dbReference>
<protein>
    <submittedName>
        <fullName evidence="1">Minor structural protein 1</fullName>
    </submittedName>
</protein>